<dbReference type="SUPFAM" id="SSF48576">
    <property type="entry name" value="Terpenoid synthases"/>
    <property type="match status" value="1"/>
</dbReference>
<dbReference type="RefSeq" id="WP_012791584.1">
    <property type="nucleotide sequence ID" value="NC_013132.1"/>
</dbReference>
<dbReference type="GO" id="GO:0010333">
    <property type="term" value="F:terpene synthase activity"/>
    <property type="evidence" value="ECO:0007669"/>
    <property type="project" value="InterPro"/>
</dbReference>
<dbReference type="PANTHER" id="PTHR35201">
    <property type="entry name" value="TERPENE SYNTHASE"/>
    <property type="match status" value="1"/>
</dbReference>
<dbReference type="Gene3D" id="1.10.600.10">
    <property type="entry name" value="Farnesyl Diphosphate Synthase"/>
    <property type="match status" value="1"/>
</dbReference>
<keyword evidence="1" id="KW-0479">Metal-binding</keyword>
<accession>A0A979G5X7</accession>
<dbReference type="InterPro" id="IPR008949">
    <property type="entry name" value="Isoprenoid_synthase_dom_sf"/>
</dbReference>
<dbReference type="Pfam" id="PF19086">
    <property type="entry name" value="Terpene_syn_C_2"/>
    <property type="match status" value="1"/>
</dbReference>
<proteinExistence type="inferred from homology"/>
<dbReference type="OrthoDB" id="2989600at2"/>
<evidence type="ECO:0000313" key="3">
    <source>
        <dbReference type="Proteomes" id="UP000002215"/>
    </source>
</evidence>
<dbReference type="SFLD" id="SFLDS00005">
    <property type="entry name" value="Isoprenoid_Synthase_Type_I"/>
    <property type="match status" value="1"/>
</dbReference>
<gene>
    <name evidence="2" type="ordered locus">Cpin_3949</name>
</gene>
<dbReference type="EMBL" id="CP001699">
    <property type="protein sequence ID" value="ACU61411.1"/>
    <property type="molecule type" value="Genomic_DNA"/>
</dbReference>
<evidence type="ECO:0000313" key="2">
    <source>
        <dbReference type="EMBL" id="ACU61411.1"/>
    </source>
</evidence>
<reference evidence="3" key="1">
    <citation type="submission" date="2009-08" db="EMBL/GenBank/DDBJ databases">
        <title>The complete genome of Chitinophaga pinensis DSM 2588.</title>
        <authorList>
            <consortium name="US DOE Joint Genome Institute (JGI-PGF)"/>
            <person name="Lucas S."/>
            <person name="Copeland A."/>
            <person name="Lapidus A."/>
            <person name="Glavina del Rio T."/>
            <person name="Dalin E."/>
            <person name="Tice H."/>
            <person name="Bruce D."/>
            <person name="Goodwin L."/>
            <person name="Pitluck S."/>
            <person name="Kyrpides N."/>
            <person name="Mavromatis K."/>
            <person name="Ivanova N."/>
            <person name="Mikhailova N."/>
            <person name="Sims D."/>
            <person name="Meinche L."/>
            <person name="Brettin T."/>
            <person name="Detter J.C."/>
            <person name="Han C."/>
            <person name="Larimer F."/>
            <person name="Land M."/>
            <person name="Hauser L."/>
            <person name="Markowitz V."/>
            <person name="Cheng J.-F."/>
            <person name="Hugenholtz P."/>
            <person name="Woyke T."/>
            <person name="Wu D."/>
            <person name="Spring S."/>
            <person name="Klenk H.-P."/>
            <person name="Eisen J.A."/>
        </authorList>
    </citation>
    <scope>NUCLEOTIDE SEQUENCE [LARGE SCALE GENOMIC DNA]</scope>
    <source>
        <strain evidence="3">ATCC 43595 / DSM 2588 / LMG 13176 / NBRC 15968 / NCIMB 11800 / UQM 2034</strain>
    </source>
</reference>
<organism evidence="2 3">
    <name type="scientific">Chitinophaga pinensis (strain ATCC 43595 / DSM 2588 / LMG 13176 / NBRC 15968 / NCIMB 11800 / UQM 2034)</name>
    <dbReference type="NCBI Taxonomy" id="485918"/>
    <lineage>
        <taxon>Bacteria</taxon>
        <taxon>Pseudomonadati</taxon>
        <taxon>Bacteroidota</taxon>
        <taxon>Chitinophagia</taxon>
        <taxon>Chitinophagales</taxon>
        <taxon>Chitinophagaceae</taxon>
        <taxon>Chitinophaga</taxon>
    </lineage>
</organism>
<comment type="similarity">
    <text evidence="1">Belongs to the terpene synthase family.</text>
</comment>
<keyword evidence="1" id="KW-0460">Magnesium</keyword>
<protein>
    <recommendedName>
        <fullName evidence="1">Terpene synthase</fullName>
        <ecNumber evidence="1">4.2.3.-</ecNumber>
    </recommendedName>
</protein>
<dbReference type="PANTHER" id="PTHR35201:SF4">
    <property type="entry name" value="BETA-PINACENE SYNTHASE-RELATED"/>
    <property type="match status" value="1"/>
</dbReference>
<dbReference type="AlphaFoldDB" id="A0A979G5X7"/>
<reference evidence="2 3" key="2">
    <citation type="journal article" date="2010" name="Stand. Genomic Sci.">
        <title>Complete genome sequence of Chitinophaga pinensis type strain (UQM 2034).</title>
        <authorList>
            <person name="Glavina Del Rio T."/>
            <person name="Abt B."/>
            <person name="Spring S."/>
            <person name="Lapidus A."/>
            <person name="Nolan M."/>
            <person name="Tice H."/>
            <person name="Copeland A."/>
            <person name="Cheng J.F."/>
            <person name="Chen F."/>
            <person name="Bruce D."/>
            <person name="Goodwin L."/>
            <person name="Pitluck S."/>
            <person name="Ivanova N."/>
            <person name="Mavromatis K."/>
            <person name="Mikhailova N."/>
            <person name="Pati A."/>
            <person name="Chen A."/>
            <person name="Palaniappan K."/>
            <person name="Land M."/>
            <person name="Hauser L."/>
            <person name="Chang Y.J."/>
            <person name="Jeffries C.D."/>
            <person name="Chain P."/>
            <person name="Saunders E."/>
            <person name="Detter J.C."/>
            <person name="Brettin T."/>
            <person name="Rohde M."/>
            <person name="Goker M."/>
            <person name="Bristow J."/>
            <person name="Eisen J.A."/>
            <person name="Markowitz V."/>
            <person name="Hugenholtz P."/>
            <person name="Kyrpides N.C."/>
            <person name="Klenk H.P."/>
            <person name="Lucas S."/>
        </authorList>
    </citation>
    <scope>NUCLEOTIDE SEQUENCE [LARGE SCALE GENOMIC DNA]</scope>
    <source>
        <strain evidence="3">ATCC 43595 / DSM 2588 / LMG 13176 / NBRC 15968 / NCIMB 11800 / UQM 2034</strain>
    </source>
</reference>
<name>A0A979G5X7_CHIPD</name>
<dbReference type="SFLD" id="SFLDG01020">
    <property type="entry name" value="Terpene_Cyclase_Like_2"/>
    <property type="match status" value="1"/>
</dbReference>
<dbReference type="KEGG" id="cpi:Cpin_3949"/>
<sequence>MRQITVPTLHCPFEAKISPFVNEIDQHTSSWLHEFNLLQTEEAYDRFRRYKFAWMTARTYPDADLAFLCTANDLNTWLFVLDDLLDHVKPETASYREQAYLQQVISDFVSVLRYDRDIDRVTNPVLAALSDFWNKMRQLSTASWQCQFTLSLKATFEAAVWEAENAKQRKHPSVFQYMQMRPFFSGANLGTDMLEVAAGTSLPVFVLQNEQFQKLVDLARRAVCWANDLFSLSKELAHGDEHNLVMVIGHEQQISLDEAIAQTAAIHNREIAQFNELRSQLPSFGMHIDLAIQRHLDALGTMVRGFMDWSIYDTARYEFNYSRNGNN</sequence>
<dbReference type="EC" id="4.2.3.-" evidence="1"/>
<dbReference type="InterPro" id="IPR034686">
    <property type="entry name" value="Terpene_cyclase-like_2"/>
</dbReference>
<keyword evidence="1" id="KW-0456">Lyase</keyword>
<dbReference type="GO" id="GO:0046872">
    <property type="term" value="F:metal ion binding"/>
    <property type="evidence" value="ECO:0007669"/>
    <property type="project" value="UniProtKB-KW"/>
</dbReference>
<evidence type="ECO:0000256" key="1">
    <source>
        <dbReference type="RuleBase" id="RU366034"/>
    </source>
</evidence>
<comment type="cofactor">
    <cofactor evidence="1">
        <name>Mg(2+)</name>
        <dbReference type="ChEBI" id="CHEBI:18420"/>
    </cofactor>
</comment>
<dbReference type="Proteomes" id="UP000002215">
    <property type="component" value="Chromosome"/>
</dbReference>